<evidence type="ECO:0000256" key="1">
    <source>
        <dbReference type="SAM" id="MobiDB-lite"/>
    </source>
</evidence>
<name>A0A345L4Z2_9CAUD</name>
<dbReference type="KEGG" id="vg:65114686"/>
<feature type="region of interest" description="Disordered" evidence="1">
    <location>
        <begin position="198"/>
        <end position="310"/>
    </location>
</feature>
<dbReference type="Proteomes" id="UP000259879">
    <property type="component" value="Segment"/>
</dbReference>
<dbReference type="EMBL" id="MH536824">
    <property type="protein sequence ID" value="AXH50344.1"/>
    <property type="molecule type" value="Genomic_DNA"/>
</dbReference>
<feature type="compositionally biased region" description="Acidic residues" evidence="1">
    <location>
        <begin position="246"/>
        <end position="296"/>
    </location>
</feature>
<keyword evidence="3" id="KW-1185">Reference proteome</keyword>
<dbReference type="RefSeq" id="YP_010097025.1">
    <property type="nucleotide sequence ID" value="NC_055755.1"/>
</dbReference>
<reference evidence="2 3" key="1">
    <citation type="submission" date="2018-06" db="EMBL/GenBank/DDBJ databases">
        <authorList>
            <person name="Burkert N.A."/>
            <person name="Costello E."/>
            <person name="Grana D.J."/>
            <person name="Pejavara N.C."/>
            <person name="Picknally G.M."/>
            <person name="Christen E.M."/>
            <person name="Williams K.C."/>
            <person name="Merlino C.O."/>
            <person name="McCann M.P."/>
            <person name="Lee-Soety J.Y."/>
            <person name="Washington J.M."/>
            <person name="Garlena R.A."/>
            <person name="Russell D.A."/>
            <person name="Pope W.H."/>
            <person name="Jacobs-Sera D."/>
            <person name="Hendrix R.W."/>
            <person name="Hatfull G.F."/>
        </authorList>
    </citation>
    <scope>NUCLEOTIDE SEQUENCE [LARGE SCALE GENOMIC DNA]</scope>
</reference>
<gene>
    <name evidence="2" type="primary">64</name>
    <name evidence="2" type="ORF">SEA_NATB6_64</name>
</gene>
<protein>
    <submittedName>
        <fullName evidence="2">Uncharacterized protein</fullName>
    </submittedName>
</protein>
<accession>A0A345L4Z2</accession>
<sequence>MGVKLKLKLGAEAAKVKATEGYSNYSGPVPPMGVYSAKIKQIGVKPTRAGDKTMLVTIIEFDAPKGHEHEKYNGYAIFHRLVIPESMEEEYIDLKVGQINRLFDAISGDDKLRAVFWGGNAVMDDKGEKIIKLGQFSMGGKGFKGIPVVVSTKNDSYTKKEKGADGTIKKTPMRQLRVNDIYPSGHEVPTGAAEEETIVDDDEIVVDDVDDVSDEPTDYDEDDEPEKVVAATKKRTARRKPKPEPEPEPEPETEEDPIDEDEYVDEDGDEDGYVADDEPEAEAEPEPEEDDEPEPEPEPKTTGRKRRSAF</sequence>
<feature type="compositionally biased region" description="Basic residues" evidence="1">
    <location>
        <begin position="232"/>
        <end position="241"/>
    </location>
</feature>
<proteinExistence type="predicted"/>
<evidence type="ECO:0000313" key="3">
    <source>
        <dbReference type="Proteomes" id="UP000259879"/>
    </source>
</evidence>
<evidence type="ECO:0000313" key="2">
    <source>
        <dbReference type="EMBL" id="AXH50344.1"/>
    </source>
</evidence>
<dbReference type="GeneID" id="65114686"/>
<organism evidence="2 3">
    <name type="scientific">Gordonia phage NatB6</name>
    <dbReference type="NCBI Taxonomy" id="2250322"/>
    <lineage>
        <taxon>Viruses</taxon>
        <taxon>Duplodnaviria</taxon>
        <taxon>Heunggongvirae</taxon>
        <taxon>Uroviricota</taxon>
        <taxon>Caudoviricetes</taxon>
        <taxon>Zierdtviridae</taxon>
        <taxon>Emilbogenvirinae</taxon>
        <taxon>Foxborovirus</taxon>
        <taxon>Foxborovirus NatB6</taxon>
    </lineage>
</organism>
<feature type="compositionally biased region" description="Acidic residues" evidence="1">
    <location>
        <begin position="198"/>
        <end position="225"/>
    </location>
</feature>